<protein>
    <recommendedName>
        <fullName evidence="4">F-box domain-containing protein</fullName>
    </recommendedName>
</protein>
<accession>A0A7U2ERB4</accession>
<dbReference type="OrthoDB" id="3681832at2759"/>
<gene>
    <name evidence="2" type="ORF">JI435_427250</name>
</gene>
<proteinExistence type="predicted"/>
<dbReference type="Proteomes" id="UP000663193">
    <property type="component" value="Chromosome 2"/>
</dbReference>
<dbReference type="EMBL" id="CP069024">
    <property type="protein sequence ID" value="QRC91630.1"/>
    <property type="molecule type" value="Genomic_DNA"/>
</dbReference>
<evidence type="ECO:0000313" key="2">
    <source>
        <dbReference type="EMBL" id="QRC91630.1"/>
    </source>
</evidence>
<evidence type="ECO:0008006" key="4">
    <source>
        <dbReference type="Google" id="ProtNLM"/>
    </source>
</evidence>
<evidence type="ECO:0000313" key="3">
    <source>
        <dbReference type="Proteomes" id="UP000663193"/>
    </source>
</evidence>
<dbReference type="AlphaFoldDB" id="A0A7U2ERB4"/>
<name>A0A7U2ERB4_PHANO</name>
<evidence type="ECO:0000256" key="1">
    <source>
        <dbReference type="SAM" id="MobiDB-lite"/>
    </source>
</evidence>
<reference evidence="3" key="1">
    <citation type="journal article" date="2021" name="BMC Genomics">
        <title>Chromosome-level genome assembly and manually-curated proteome of model necrotroph Parastagonospora nodorum Sn15 reveals a genome-wide trove of candidate effector homologs, and redundancy of virulence-related functions within an accessory chromosome.</title>
        <authorList>
            <person name="Bertazzoni S."/>
            <person name="Jones D.A.B."/>
            <person name="Phan H.T."/>
            <person name="Tan K.-C."/>
            <person name="Hane J.K."/>
        </authorList>
    </citation>
    <scope>NUCLEOTIDE SEQUENCE [LARGE SCALE GENOMIC DNA]</scope>
    <source>
        <strain evidence="3">SN15 / ATCC MYA-4574 / FGSC 10173)</strain>
    </source>
</reference>
<sequence>MSLEKNTSSKWAALASPQNPGPSHVTSLLVNLPVELIDNIYRQLDNVRDVANMRLSCTQIGFSNMRGDTLQYLYQNLTFSHTPEGWMDYMAVAEHHVGGAKGQVYKSSEWVRRVVYEDILPATLDDLGLHSIAALTMEVAHPGLSPYEKYIDYVDAIEHFLVHDEDLTAVEAIATKFVNLDTIEYHPGFQDARQGYQPRRAMLSVIEQTADMNDEDDEDDFLNIESLLDPSVEHVHLLVNAALENPLRKAPLTHRIKTLHPYAFAYGYDDQQWPKNNKLHHIDIQYIGLNRSEDHDMGDYQLFSDPGTIHRFTNMRTLRLAGAHPHLNGSLNLQRLGSKDCKPEWPNLTDITLENVKLSSIAVGFVKTLQVHAHFRNVIWLGKSILDFDKGSDFLQVVVMGVHVARYTQVMGFASAWNSMTDETLATDLVPVNLPNGDNPNETTDVFLVSYDQEGAQKLAVEYAPFCRPHLRPDGQDVPFVLPPDLGRYMMQGGLCHGQFWAEGWQDQGRR</sequence>
<feature type="compositionally biased region" description="Polar residues" evidence="1">
    <location>
        <begin position="1"/>
        <end position="10"/>
    </location>
</feature>
<feature type="region of interest" description="Disordered" evidence="1">
    <location>
        <begin position="1"/>
        <end position="22"/>
    </location>
</feature>
<keyword evidence="3" id="KW-1185">Reference proteome</keyword>
<dbReference type="VEuPathDB" id="FungiDB:JI435_427250"/>
<organism evidence="2 3">
    <name type="scientific">Phaeosphaeria nodorum (strain SN15 / ATCC MYA-4574 / FGSC 10173)</name>
    <name type="common">Glume blotch fungus</name>
    <name type="synonym">Parastagonospora nodorum</name>
    <dbReference type="NCBI Taxonomy" id="321614"/>
    <lineage>
        <taxon>Eukaryota</taxon>
        <taxon>Fungi</taxon>
        <taxon>Dikarya</taxon>
        <taxon>Ascomycota</taxon>
        <taxon>Pezizomycotina</taxon>
        <taxon>Dothideomycetes</taxon>
        <taxon>Pleosporomycetidae</taxon>
        <taxon>Pleosporales</taxon>
        <taxon>Pleosporineae</taxon>
        <taxon>Phaeosphaeriaceae</taxon>
        <taxon>Parastagonospora</taxon>
    </lineage>
</organism>